<dbReference type="Pfam" id="PF06368">
    <property type="entry name" value="Met_asp_mut_E"/>
    <property type="match status" value="1"/>
</dbReference>
<dbReference type="PIRSF" id="PIRSF001495">
    <property type="entry name" value="Met_asp_mut_epsi"/>
    <property type="match status" value="1"/>
</dbReference>
<comment type="caution">
    <text evidence="4">The sequence shown here is derived from an EMBL/GenBank/DDBJ whole genome shotgun (WGS) entry which is preliminary data.</text>
</comment>
<evidence type="ECO:0000256" key="1">
    <source>
        <dbReference type="ARBA" id="ARBA00022628"/>
    </source>
</evidence>
<evidence type="ECO:0000256" key="3">
    <source>
        <dbReference type="ARBA" id="ARBA00023285"/>
    </source>
</evidence>
<evidence type="ECO:0000256" key="2">
    <source>
        <dbReference type="ARBA" id="ARBA00023235"/>
    </source>
</evidence>
<protein>
    <submittedName>
        <fullName evidence="4">Methylaspartate mutase</fullName>
    </submittedName>
</protein>
<dbReference type="InterPro" id="IPR016176">
    <property type="entry name" value="Cbl-dep_enz_cat"/>
</dbReference>
<dbReference type="SUPFAM" id="SSF51703">
    <property type="entry name" value="Cobalamin (vitamin B12)-dependent enzymes"/>
    <property type="match status" value="1"/>
</dbReference>
<evidence type="ECO:0000313" key="4">
    <source>
        <dbReference type="EMBL" id="GHA98316.1"/>
    </source>
</evidence>
<reference evidence="4" key="1">
    <citation type="journal article" date="2014" name="Int. J. Syst. Evol. Microbiol.">
        <title>Complete genome sequence of Corynebacterium casei LMG S-19264T (=DSM 44701T), isolated from a smear-ripened cheese.</title>
        <authorList>
            <consortium name="US DOE Joint Genome Institute (JGI-PGF)"/>
            <person name="Walter F."/>
            <person name="Albersmeier A."/>
            <person name="Kalinowski J."/>
            <person name="Ruckert C."/>
        </authorList>
    </citation>
    <scope>NUCLEOTIDE SEQUENCE</scope>
    <source>
        <strain evidence="4">JCM 4518</strain>
    </source>
</reference>
<dbReference type="GO" id="GO:0031419">
    <property type="term" value="F:cobalamin binding"/>
    <property type="evidence" value="ECO:0007669"/>
    <property type="project" value="UniProtKB-KW"/>
</dbReference>
<organism evidence="4 5">
    <name type="scientific">Streptomyces termitum</name>
    <dbReference type="NCBI Taxonomy" id="67368"/>
    <lineage>
        <taxon>Bacteria</taxon>
        <taxon>Bacillati</taxon>
        <taxon>Actinomycetota</taxon>
        <taxon>Actinomycetes</taxon>
        <taxon>Kitasatosporales</taxon>
        <taxon>Streptomycetaceae</taxon>
        <taxon>Streptomyces</taxon>
    </lineage>
</organism>
<accession>A0A918T6R2</accession>
<keyword evidence="3" id="KW-0170">Cobalt</keyword>
<sequence length="453" mass="48372">MNTPAVFPAPAAPAAPGGADLGEYVRRHAAADLVVQPRMGMSDPEEMAAGVRAVAGARARTVATLTIDSYTRVGDESGARDALARQGRINGYPITVHGPERTAAVAAAAGDRPVQVRHGSAAPGPIFRTLVRAGLSASEGGPVSYCLPYGRVPLAESVAHWRDATERLAGECDALGRRAHLETFGGCMLGQLCPPSLLLALSVLESLFFVRHGVRSVSLSYAQQTHPVQDLEALAALRRLADRHLPGEIDRHLVLYTYMGVFPETRDGAELLNEHSAELAARAGVERLIVKTPAEAHRLPTVPENVRALRRAADAAARARTSSLLPRAHDTDHGAVLEEADALIGAVLELSDDIGTGLLRAFEQGLLDVPFCLHRDNRGATRTAVDPTGRLVWADPGALPLPRRTGPSAPRRVRAAELLGMLRYTADRYDSLGALHTRPRPLPRIRESLLTAS</sequence>
<dbReference type="Gene3D" id="3.20.20.240">
    <property type="entry name" value="Methylmalonyl-CoA mutase"/>
    <property type="match status" value="1"/>
</dbReference>
<dbReference type="Proteomes" id="UP000644020">
    <property type="component" value="Unassembled WGS sequence"/>
</dbReference>
<dbReference type="AlphaFoldDB" id="A0A918T6R2"/>
<dbReference type="RefSeq" id="WP_189980679.1">
    <property type="nucleotide sequence ID" value="NZ_BMUL01000013.1"/>
</dbReference>
<dbReference type="GO" id="GO:0019670">
    <property type="term" value="P:anaerobic L-glutamate catabolic process"/>
    <property type="evidence" value="ECO:0007669"/>
    <property type="project" value="InterPro"/>
</dbReference>
<dbReference type="GO" id="GO:0050097">
    <property type="term" value="F:methylaspartate mutase activity"/>
    <property type="evidence" value="ECO:0007669"/>
    <property type="project" value="InterPro"/>
</dbReference>
<keyword evidence="2" id="KW-0413">Isomerase</keyword>
<proteinExistence type="predicted"/>
<evidence type="ECO:0000313" key="5">
    <source>
        <dbReference type="Proteomes" id="UP000644020"/>
    </source>
</evidence>
<name>A0A918T6R2_9ACTN</name>
<dbReference type="InterPro" id="IPR006396">
    <property type="entry name" value="Glu_mut_E"/>
</dbReference>
<keyword evidence="5" id="KW-1185">Reference proteome</keyword>
<dbReference type="EMBL" id="BMUL01000013">
    <property type="protein sequence ID" value="GHA98316.1"/>
    <property type="molecule type" value="Genomic_DNA"/>
</dbReference>
<keyword evidence="1" id="KW-0846">Cobalamin</keyword>
<gene>
    <name evidence="4" type="ORF">GCM10010305_47220</name>
</gene>
<reference evidence="4" key="2">
    <citation type="submission" date="2020-09" db="EMBL/GenBank/DDBJ databases">
        <authorList>
            <person name="Sun Q."/>
            <person name="Ohkuma M."/>
        </authorList>
    </citation>
    <scope>NUCLEOTIDE SEQUENCE</scope>
    <source>
        <strain evidence="4">JCM 4518</strain>
    </source>
</reference>